<keyword evidence="1" id="KW-1133">Transmembrane helix</keyword>
<dbReference type="RefSeq" id="WP_042983127.1">
    <property type="nucleotide sequence ID" value="NZ_JMQC01000008.1"/>
</dbReference>
<feature type="transmembrane region" description="Helical" evidence="1">
    <location>
        <begin position="6"/>
        <end position="26"/>
    </location>
</feature>
<evidence type="ECO:0000313" key="2">
    <source>
        <dbReference type="EMBL" id="KFN03825.1"/>
    </source>
</evidence>
<organism evidence="2 4">
    <name type="scientific">Bacillus clarus</name>
    <dbReference type="NCBI Taxonomy" id="2338372"/>
    <lineage>
        <taxon>Bacteria</taxon>
        <taxon>Bacillati</taxon>
        <taxon>Bacillota</taxon>
        <taxon>Bacilli</taxon>
        <taxon>Bacillales</taxon>
        <taxon>Bacillaceae</taxon>
        <taxon>Bacillus</taxon>
        <taxon>Bacillus cereus group</taxon>
    </lineage>
</organism>
<dbReference type="Proteomes" id="UP000264294">
    <property type="component" value="Unassembled WGS sequence"/>
</dbReference>
<dbReference type="EMBL" id="QVOD01000027">
    <property type="protein sequence ID" value="RFT65422.1"/>
    <property type="molecule type" value="Genomic_DNA"/>
</dbReference>
<name>A0A090Z0X3_9BACI</name>
<dbReference type="PANTHER" id="PTHR36111">
    <property type="entry name" value="INNER MEMBRANE PROTEIN-RELATED"/>
    <property type="match status" value="1"/>
</dbReference>
<reference evidence="2 4" key="1">
    <citation type="submission" date="2014-04" db="EMBL/GenBank/DDBJ databases">
        <authorList>
            <person name="Bishop-Lilly K.A."/>
            <person name="Broomall S.M."/>
            <person name="Chain P.S."/>
            <person name="Chertkov O."/>
            <person name="Coyne S.R."/>
            <person name="Daligault H.E."/>
            <person name="Davenport K.W."/>
            <person name="Erkkila T."/>
            <person name="Frey K.G."/>
            <person name="Gibbons H.S."/>
            <person name="Gu W."/>
            <person name="Jaissle J."/>
            <person name="Johnson S.L."/>
            <person name="Koroleva G.I."/>
            <person name="Ladner J.T."/>
            <person name="Lo C.-C."/>
            <person name="Minogue T.D."/>
            <person name="Munk C."/>
            <person name="Palacios G.F."/>
            <person name="Redden C.L."/>
            <person name="Rosenzweig C.N."/>
            <person name="Scholz M.B."/>
            <person name="Teshima H."/>
            <person name="Xu Y."/>
        </authorList>
    </citation>
    <scope>NUCLEOTIDE SEQUENCE [LARGE SCALE GENOMIC DNA]</scope>
    <source>
        <strain evidence="2 4">BHP</strain>
    </source>
</reference>
<evidence type="ECO:0000313" key="5">
    <source>
        <dbReference type="Proteomes" id="UP000264294"/>
    </source>
</evidence>
<feature type="transmembrane region" description="Helical" evidence="1">
    <location>
        <begin position="56"/>
        <end position="75"/>
    </location>
</feature>
<feature type="transmembrane region" description="Helical" evidence="1">
    <location>
        <begin position="215"/>
        <end position="236"/>
    </location>
</feature>
<feature type="transmembrane region" description="Helical" evidence="1">
    <location>
        <begin position="186"/>
        <end position="209"/>
    </location>
</feature>
<dbReference type="PANTHER" id="PTHR36111:SF2">
    <property type="entry name" value="INNER MEMBRANE PROTEIN"/>
    <property type="match status" value="1"/>
</dbReference>
<feature type="transmembrane region" description="Helical" evidence="1">
    <location>
        <begin position="33"/>
        <end position="50"/>
    </location>
</feature>
<dbReference type="eggNOG" id="COG1811">
    <property type="taxonomic scope" value="Bacteria"/>
</dbReference>
<dbReference type="EMBL" id="JMQC01000008">
    <property type="protein sequence ID" value="KFN03825.1"/>
    <property type="molecule type" value="Genomic_DNA"/>
</dbReference>
<dbReference type="PATRIC" id="fig|1405.8.peg.4361"/>
<feature type="transmembrane region" description="Helical" evidence="1">
    <location>
        <begin position="140"/>
        <end position="166"/>
    </location>
</feature>
<evidence type="ECO:0000313" key="3">
    <source>
        <dbReference type="EMBL" id="RFT65422.1"/>
    </source>
</evidence>
<accession>A0A090Z0X3</accession>
<keyword evidence="1" id="KW-0812">Transmembrane</keyword>
<sequence length="240" mass="25071">MVILGAVVNGICIIIGTLLGKLLSSIPESMKGTVMHTIGLAVTVLGLQMGLKSENFLVVILSLVIGAVIGEWLQLEGKLKSLGDWLESKIGSKGEGSISVGFVTATLIFAIGAMGVLGALDSGIRGNHDVLFTKAIIDGFISIILTTTLGIGVLFSAIPVILYEGLIAIFATQINSFVPEKLMNQLIVEMTATGGIMIFAIGLNLLGFIKIKVANLLPGIIVVGIIVSIIYGYDLYVSIG</sequence>
<keyword evidence="1" id="KW-0472">Membrane</keyword>
<proteinExistence type="predicted"/>
<keyword evidence="5" id="KW-1185">Reference proteome</keyword>
<evidence type="ECO:0000256" key="1">
    <source>
        <dbReference type="SAM" id="Phobius"/>
    </source>
</evidence>
<protein>
    <submittedName>
        <fullName evidence="3">DUF554 domain-containing protein</fullName>
    </submittedName>
</protein>
<dbReference type="AlphaFoldDB" id="A0A090Z0X3"/>
<dbReference type="STRING" id="1405.B7492_09915"/>
<reference evidence="3 5" key="2">
    <citation type="submission" date="2018-08" db="EMBL/GenBank/DDBJ databases">
        <title>Bacillus clarus sp. nov. strain PS00077A.</title>
        <authorList>
            <person name="Mendez Acevedo M."/>
            <person name="Carroll L."/>
            <person name="Mukherjee M."/>
            <person name="Wiedmann M."/>
            <person name="Kovac J."/>
        </authorList>
    </citation>
    <scope>NUCLEOTIDE SEQUENCE [LARGE SCALE GENOMIC DNA]</scope>
    <source>
        <strain evidence="3 5">PS00077A</strain>
    </source>
</reference>
<dbReference type="Proteomes" id="UP000029389">
    <property type="component" value="Unassembled WGS sequence"/>
</dbReference>
<gene>
    <name evidence="3" type="ORF">D0U04_19410</name>
    <name evidence="2" type="ORF">DJ93_4242</name>
</gene>
<dbReference type="Pfam" id="PF04474">
    <property type="entry name" value="DUF554"/>
    <property type="match status" value="1"/>
</dbReference>
<dbReference type="InterPro" id="IPR007563">
    <property type="entry name" value="DUF554"/>
</dbReference>
<feature type="transmembrane region" description="Helical" evidence="1">
    <location>
        <begin position="96"/>
        <end position="120"/>
    </location>
</feature>
<comment type="caution">
    <text evidence="2">The sequence shown here is derived from an EMBL/GenBank/DDBJ whole genome shotgun (WGS) entry which is preliminary data.</text>
</comment>
<evidence type="ECO:0000313" key="4">
    <source>
        <dbReference type="Proteomes" id="UP000029389"/>
    </source>
</evidence>